<reference evidence="4 5" key="1">
    <citation type="submission" date="2020-07" db="EMBL/GenBank/DDBJ databases">
        <title>Sequencing the genomes of 1000 actinobacteria strains.</title>
        <authorList>
            <person name="Klenk H.-P."/>
        </authorList>
    </citation>
    <scope>NUCLEOTIDE SEQUENCE [LARGE SCALE GENOMIC DNA]</scope>
    <source>
        <strain evidence="4 5">DSM 15475</strain>
    </source>
</reference>
<dbReference type="Proteomes" id="UP000535437">
    <property type="component" value="Unassembled WGS sequence"/>
</dbReference>
<dbReference type="GO" id="GO:0005975">
    <property type="term" value="P:carbohydrate metabolic process"/>
    <property type="evidence" value="ECO:0007669"/>
    <property type="project" value="InterPro"/>
</dbReference>
<dbReference type="GO" id="GO:0006046">
    <property type="term" value="P:N-acetylglucosamine catabolic process"/>
    <property type="evidence" value="ECO:0007669"/>
    <property type="project" value="TreeGrafter"/>
</dbReference>
<dbReference type="GO" id="GO:0005737">
    <property type="term" value="C:cytoplasm"/>
    <property type="evidence" value="ECO:0007669"/>
    <property type="project" value="TreeGrafter"/>
</dbReference>
<name>A0A7Z0GMS3_9MICC</name>
<sequence>MQIMILPDSAAIGVWAAGHIMRRLADRRLRVLGVATGSSPLPVYDALALRLPRSGGRNVRADPESDKDARAEASLRSLTAFALDEYVGISPDRPESYHAVIRGEVTEKLGLDPARVHVPDGTAGDLEKACREYEQLIAEAGGVDLQILGIGATGHLGFNEPSSSFSSRTRVKTLAPQTRRDNARFFASEEQVPLHCVTQGLGTIMEASELLLVAYGEHKAPAVARAVEGPLTSMCPASIIQWHQDAVVLLDEAAASQLEHLDYYRHVQEHDLLPDQD</sequence>
<dbReference type="RefSeq" id="WP_179541890.1">
    <property type="nucleotide sequence ID" value="NZ_BAAALL010000005.1"/>
</dbReference>
<evidence type="ECO:0000256" key="2">
    <source>
        <dbReference type="ARBA" id="ARBA00023277"/>
    </source>
</evidence>
<dbReference type="Gene3D" id="3.40.50.1360">
    <property type="match status" value="1"/>
</dbReference>
<feature type="domain" description="Glucosamine/galactosamine-6-phosphate isomerase" evidence="3">
    <location>
        <begin position="55"/>
        <end position="246"/>
    </location>
</feature>
<keyword evidence="1 4" id="KW-0378">Hydrolase</keyword>
<dbReference type="EMBL" id="JACCFY010000001">
    <property type="protein sequence ID" value="NYJ78563.1"/>
    <property type="molecule type" value="Genomic_DNA"/>
</dbReference>
<dbReference type="CDD" id="cd01399">
    <property type="entry name" value="GlcN6P_deaminase"/>
    <property type="match status" value="1"/>
</dbReference>
<dbReference type="AlphaFoldDB" id="A0A7Z0GMS3"/>
<comment type="caution">
    <text evidence="4">The sequence shown here is derived from an EMBL/GenBank/DDBJ whole genome shotgun (WGS) entry which is preliminary data.</text>
</comment>
<dbReference type="SUPFAM" id="SSF100950">
    <property type="entry name" value="NagB/RpiA/CoA transferase-like"/>
    <property type="match status" value="1"/>
</dbReference>
<gene>
    <name evidence="4" type="ORF">HNR09_001974</name>
</gene>
<dbReference type="EC" id="3.5.99.6" evidence="4"/>
<dbReference type="GO" id="GO:0006043">
    <property type="term" value="P:glucosamine catabolic process"/>
    <property type="evidence" value="ECO:0007669"/>
    <property type="project" value="TreeGrafter"/>
</dbReference>
<dbReference type="GO" id="GO:0042802">
    <property type="term" value="F:identical protein binding"/>
    <property type="evidence" value="ECO:0007669"/>
    <property type="project" value="TreeGrafter"/>
</dbReference>
<dbReference type="GO" id="GO:0019262">
    <property type="term" value="P:N-acetylneuraminate catabolic process"/>
    <property type="evidence" value="ECO:0007669"/>
    <property type="project" value="TreeGrafter"/>
</dbReference>
<evidence type="ECO:0000313" key="4">
    <source>
        <dbReference type="EMBL" id="NYJ78563.1"/>
    </source>
</evidence>
<evidence type="ECO:0000313" key="5">
    <source>
        <dbReference type="Proteomes" id="UP000535437"/>
    </source>
</evidence>
<accession>A0A7Z0GMS3</accession>
<dbReference type="PANTHER" id="PTHR11280">
    <property type="entry name" value="GLUCOSAMINE-6-PHOSPHATE ISOMERASE"/>
    <property type="match status" value="1"/>
</dbReference>
<dbReference type="InterPro" id="IPR006148">
    <property type="entry name" value="Glc/Gal-6P_isomerase"/>
</dbReference>
<organism evidence="4 5">
    <name type="scientific">Nesterenkonia xinjiangensis</name>
    <dbReference type="NCBI Taxonomy" id="225327"/>
    <lineage>
        <taxon>Bacteria</taxon>
        <taxon>Bacillati</taxon>
        <taxon>Actinomycetota</taxon>
        <taxon>Actinomycetes</taxon>
        <taxon>Micrococcales</taxon>
        <taxon>Micrococcaceae</taxon>
        <taxon>Nesterenkonia</taxon>
    </lineage>
</organism>
<dbReference type="Pfam" id="PF01182">
    <property type="entry name" value="Glucosamine_iso"/>
    <property type="match status" value="1"/>
</dbReference>
<dbReference type="PANTHER" id="PTHR11280:SF5">
    <property type="entry name" value="GLUCOSAMINE-6-PHOSPHATE ISOMERASE"/>
    <property type="match status" value="1"/>
</dbReference>
<evidence type="ECO:0000259" key="3">
    <source>
        <dbReference type="Pfam" id="PF01182"/>
    </source>
</evidence>
<proteinExistence type="predicted"/>
<evidence type="ECO:0000256" key="1">
    <source>
        <dbReference type="ARBA" id="ARBA00022801"/>
    </source>
</evidence>
<protein>
    <submittedName>
        <fullName evidence="4">Glucosamine-6-phosphate deaminase</fullName>
        <ecNumber evidence="4">3.5.99.6</ecNumber>
    </submittedName>
</protein>
<keyword evidence="2" id="KW-0119">Carbohydrate metabolism</keyword>
<keyword evidence="5" id="KW-1185">Reference proteome</keyword>
<dbReference type="InterPro" id="IPR037171">
    <property type="entry name" value="NagB/RpiA_transferase-like"/>
</dbReference>
<dbReference type="GO" id="GO:0004342">
    <property type="term" value="F:glucosamine-6-phosphate deaminase activity"/>
    <property type="evidence" value="ECO:0007669"/>
    <property type="project" value="UniProtKB-EC"/>
</dbReference>
<dbReference type="InterPro" id="IPR004547">
    <property type="entry name" value="Glucosamine6P_isomerase"/>
</dbReference>